<dbReference type="InterPro" id="IPR051945">
    <property type="entry name" value="RRM_MRD1_RNA_proc_ribogen"/>
</dbReference>
<reference evidence="9" key="1">
    <citation type="submission" date="2020-04" db="EMBL/GenBank/DDBJ databases">
        <title>Analysis of mating type loci in Filobasidium floriforme.</title>
        <authorList>
            <person name="Nowrousian M."/>
        </authorList>
    </citation>
    <scope>NUCLEOTIDE SEQUENCE</scope>
    <source>
        <strain evidence="9">CBS 6242</strain>
    </source>
</reference>
<evidence type="ECO:0000256" key="2">
    <source>
        <dbReference type="ARBA" id="ARBA00022737"/>
    </source>
</evidence>
<keyword evidence="2" id="KW-0677">Repeat</keyword>
<feature type="compositionally biased region" description="Basic and acidic residues" evidence="7">
    <location>
        <begin position="867"/>
        <end position="901"/>
    </location>
</feature>
<evidence type="ECO:0000256" key="5">
    <source>
        <dbReference type="PROSITE-ProRule" id="PRU00176"/>
    </source>
</evidence>
<dbReference type="Pfam" id="PF00076">
    <property type="entry name" value="RRM_1"/>
    <property type="match status" value="4"/>
</dbReference>
<sequence>MSGKRAYEEDMEPSTSEVKLEEGGSKKAKKERVNTTVFVSSLPYETTTTDLITHFSFIGPVKNGFVVKDRESGESKGVGYITYTEVEDAEKAVEELNNGSFGASTRKIRVSLADVKPTRLERSQHKTTEEDTDIPSLPGQPSTSSASTSAPRTKPVQPRGQPAKRSSDPTSIRTLVLTGIPADVDKSTLWKRVRKVAGIDGGKHEALHFPVDVVPGEESKETLGQTANVIFTTHQKAVEAIPMLHAHTYKGALLSCVLKKRIETSGSATAGDKDGSGKANRAGRLIIRNLTWNTTETDLRKKFLPFGPILGINLPTVASKLPHKDPSKPAPLPRARGFAFVWFLSKKDAERAIEELNDKELNERKITVDWAVSKDKYEEAKKEEGAGDNKEKDKMEVDVDDKEAVEAVLAGEKGDDQDEDEDEDEDVDMEGGDEEAEDEKEEKPVKPVLPAVEEGSTLFIRNVPFEVTEEELRTLFWTFGPLRYAKITMDRETGRSRGTGFACFWKREDADKCLDEANRVKEITGANTIDLTPKNPFAMPSVLQIDPSAGTASKLVLHGRTLEVVRALTREDAALKKEDGERSRLKADKRNTYLMREGVIFPNTPAAQLLPETEVEKRASSFSARRKLLESNPALYISKTRLSIRQIPLYATDRTLKRLAIHAVREFDKEAEAGDREGLSREELMDETLSPALEAKGKKQTRGERVTAVIQSKILRQTDRVDPLTNLGKSKGFGFLEMRSHKDALKVLRWANNNPEVGPLMREWAATELEELEKKTKEKLEAARKEENKDIDEMELRYKKLQAKVKDGVNGLVDQMKQGKTLMIEFSVENVQVVKRRVEKVGEARQGGGAPDRKRKSRPTEDDSDDEGRPAVKRESRPPREGKGKPRRENSGDGETGDRPSKKARTGGKSDGVGATPSETAGDKSKAGKSMGGLIGKKRKERKAKAGK</sequence>
<protein>
    <recommendedName>
        <fullName evidence="8">RRM domain-containing protein</fullName>
    </recommendedName>
</protein>
<dbReference type="CDD" id="cd12414">
    <property type="entry name" value="RRM2_RBM28_like"/>
    <property type="match status" value="1"/>
</dbReference>
<feature type="region of interest" description="Disordered" evidence="7">
    <location>
        <begin position="839"/>
        <end position="948"/>
    </location>
</feature>
<dbReference type="SMART" id="SM00360">
    <property type="entry name" value="RRM"/>
    <property type="match status" value="4"/>
</dbReference>
<accession>A0A8K0NM55</accession>
<keyword evidence="6" id="KW-0175">Coiled coil</keyword>
<dbReference type="InterPro" id="IPR000504">
    <property type="entry name" value="RRM_dom"/>
</dbReference>
<dbReference type="PANTHER" id="PTHR48039">
    <property type="entry name" value="RNA-BINDING MOTIF PROTEIN 14B"/>
    <property type="match status" value="1"/>
</dbReference>
<feature type="region of interest" description="Disordered" evidence="7">
    <location>
        <begin position="116"/>
        <end position="172"/>
    </location>
</feature>
<dbReference type="GO" id="GO:0003729">
    <property type="term" value="F:mRNA binding"/>
    <property type="evidence" value="ECO:0007669"/>
    <property type="project" value="TreeGrafter"/>
</dbReference>
<keyword evidence="10" id="KW-1185">Reference proteome</keyword>
<dbReference type="GO" id="GO:0005730">
    <property type="term" value="C:nucleolus"/>
    <property type="evidence" value="ECO:0007669"/>
    <property type="project" value="TreeGrafter"/>
</dbReference>
<dbReference type="InterPro" id="IPR012677">
    <property type="entry name" value="Nucleotide-bd_a/b_plait_sf"/>
</dbReference>
<evidence type="ECO:0000256" key="7">
    <source>
        <dbReference type="SAM" id="MobiDB-lite"/>
    </source>
</evidence>
<dbReference type="InterPro" id="IPR034808">
    <property type="entry name" value="Nop4p_RRM3"/>
</dbReference>
<evidence type="ECO:0000256" key="4">
    <source>
        <dbReference type="ARBA" id="ARBA00023242"/>
    </source>
</evidence>
<organism evidence="9 10">
    <name type="scientific">Filobasidium floriforme</name>
    <dbReference type="NCBI Taxonomy" id="5210"/>
    <lineage>
        <taxon>Eukaryota</taxon>
        <taxon>Fungi</taxon>
        <taxon>Dikarya</taxon>
        <taxon>Basidiomycota</taxon>
        <taxon>Agaricomycotina</taxon>
        <taxon>Tremellomycetes</taxon>
        <taxon>Filobasidiales</taxon>
        <taxon>Filobasidiaceae</taxon>
        <taxon>Filobasidium</taxon>
    </lineage>
</organism>
<dbReference type="SUPFAM" id="SSF54928">
    <property type="entry name" value="RNA-binding domain, RBD"/>
    <property type="match status" value="2"/>
</dbReference>
<proteinExistence type="predicted"/>
<evidence type="ECO:0000256" key="6">
    <source>
        <dbReference type="SAM" id="Coils"/>
    </source>
</evidence>
<dbReference type="CDD" id="cd12676">
    <property type="entry name" value="RRM3_Nop4p"/>
    <property type="match status" value="1"/>
</dbReference>
<feature type="compositionally biased region" description="Basic and acidic residues" evidence="7">
    <location>
        <begin position="116"/>
        <end position="129"/>
    </location>
</feature>
<evidence type="ECO:0000256" key="3">
    <source>
        <dbReference type="ARBA" id="ARBA00022884"/>
    </source>
</evidence>
<evidence type="ECO:0000259" key="8">
    <source>
        <dbReference type="PROSITE" id="PS50102"/>
    </source>
</evidence>
<feature type="domain" description="RRM" evidence="8">
    <location>
        <begin position="283"/>
        <end position="373"/>
    </location>
</feature>
<feature type="coiled-coil region" evidence="6">
    <location>
        <begin position="766"/>
        <end position="804"/>
    </location>
</feature>
<dbReference type="PROSITE" id="PS50102">
    <property type="entry name" value="RRM"/>
    <property type="match status" value="3"/>
</dbReference>
<feature type="domain" description="RRM" evidence="8">
    <location>
        <begin position="456"/>
        <end position="536"/>
    </location>
</feature>
<keyword evidence="4" id="KW-0539">Nucleus</keyword>
<feature type="compositionally biased region" description="Low complexity" evidence="7">
    <location>
        <begin position="141"/>
        <end position="151"/>
    </location>
</feature>
<dbReference type="EMBL" id="JABELV010000210">
    <property type="protein sequence ID" value="KAG7528059.1"/>
    <property type="molecule type" value="Genomic_DNA"/>
</dbReference>
<feature type="compositionally biased region" description="Basic and acidic residues" evidence="7">
    <location>
        <begin position="377"/>
        <end position="405"/>
    </location>
</feature>
<dbReference type="Proteomes" id="UP000812966">
    <property type="component" value="Unassembled WGS sequence"/>
</dbReference>
<comment type="caution">
    <text evidence="9">The sequence shown here is derived from an EMBL/GenBank/DDBJ whole genome shotgun (WGS) entry which is preliminary data.</text>
</comment>
<feature type="compositionally biased region" description="Basic residues" evidence="7">
    <location>
        <begin position="936"/>
        <end position="948"/>
    </location>
</feature>
<name>A0A8K0NM55_9TREE</name>
<evidence type="ECO:0000313" key="10">
    <source>
        <dbReference type="Proteomes" id="UP000812966"/>
    </source>
</evidence>
<dbReference type="InterPro" id="IPR035979">
    <property type="entry name" value="RBD_domain_sf"/>
</dbReference>
<dbReference type="PANTHER" id="PTHR48039:SF5">
    <property type="entry name" value="RNA-BINDING PROTEIN 28"/>
    <property type="match status" value="1"/>
</dbReference>
<feature type="region of interest" description="Disordered" evidence="7">
    <location>
        <begin position="1"/>
        <end position="32"/>
    </location>
</feature>
<feature type="region of interest" description="Disordered" evidence="7">
    <location>
        <begin position="377"/>
        <end position="445"/>
    </location>
</feature>
<dbReference type="FunFam" id="3.30.70.330:FF:000406">
    <property type="entry name" value="Related to Nucleolar protein NOP4"/>
    <property type="match status" value="1"/>
</dbReference>
<feature type="compositionally biased region" description="Acidic residues" evidence="7">
    <location>
        <begin position="415"/>
        <end position="440"/>
    </location>
</feature>
<dbReference type="Gene3D" id="3.30.70.330">
    <property type="match status" value="4"/>
</dbReference>
<evidence type="ECO:0000256" key="1">
    <source>
        <dbReference type="ARBA" id="ARBA00004123"/>
    </source>
</evidence>
<comment type="subcellular location">
    <subcellularLocation>
        <location evidence="1">Nucleus</location>
    </subcellularLocation>
</comment>
<gene>
    <name evidence="9" type="ORF">FFLO_06437</name>
</gene>
<feature type="domain" description="RRM" evidence="8">
    <location>
        <begin position="35"/>
        <end position="115"/>
    </location>
</feature>
<dbReference type="AlphaFoldDB" id="A0A8K0NM55"/>
<evidence type="ECO:0000313" key="9">
    <source>
        <dbReference type="EMBL" id="KAG7528059.1"/>
    </source>
</evidence>
<keyword evidence="3 5" id="KW-0694">RNA-binding</keyword>